<name>A0A8J3H8H4_9RHOB</name>
<reference evidence="2" key="2">
    <citation type="submission" date="2020-09" db="EMBL/GenBank/DDBJ databases">
        <authorList>
            <person name="Sun Q."/>
            <person name="Zhou Y."/>
        </authorList>
    </citation>
    <scope>NUCLEOTIDE SEQUENCE</scope>
    <source>
        <strain evidence="2">CGMCC 1.7081</strain>
    </source>
</reference>
<organism evidence="2 3">
    <name type="scientific">Pseudodonghicola xiamenensis</name>
    <dbReference type="NCBI Taxonomy" id="337702"/>
    <lineage>
        <taxon>Bacteria</taxon>
        <taxon>Pseudomonadati</taxon>
        <taxon>Pseudomonadota</taxon>
        <taxon>Alphaproteobacteria</taxon>
        <taxon>Rhodobacterales</taxon>
        <taxon>Paracoccaceae</taxon>
        <taxon>Pseudodonghicola</taxon>
    </lineage>
</organism>
<keyword evidence="3" id="KW-1185">Reference proteome</keyword>
<comment type="caution">
    <text evidence="2">The sequence shown here is derived from an EMBL/GenBank/DDBJ whole genome shotgun (WGS) entry which is preliminary data.</text>
</comment>
<evidence type="ECO:0000313" key="2">
    <source>
        <dbReference type="EMBL" id="GHG98650.1"/>
    </source>
</evidence>
<evidence type="ECO:0000256" key="1">
    <source>
        <dbReference type="SAM" id="MobiDB-lite"/>
    </source>
</evidence>
<feature type="compositionally biased region" description="Basic and acidic residues" evidence="1">
    <location>
        <begin position="1"/>
        <end position="21"/>
    </location>
</feature>
<dbReference type="EMBL" id="BNAP01000021">
    <property type="protein sequence ID" value="GHG98650.1"/>
    <property type="molecule type" value="Genomic_DNA"/>
</dbReference>
<evidence type="ECO:0000313" key="3">
    <source>
        <dbReference type="Proteomes" id="UP000611500"/>
    </source>
</evidence>
<protein>
    <submittedName>
        <fullName evidence="2">Uncharacterized protein</fullName>
    </submittedName>
</protein>
<proteinExistence type="predicted"/>
<sequence length="59" mass="6713">MVDSHIQKRKEFPHPLADRHGPNVTNTKQTIDFAMCFSYPPYRNTPYASAVTKVSTVSM</sequence>
<feature type="region of interest" description="Disordered" evidence="1">
    <location>
        <begin position="1"/>
        <end position="24"/>
    </location>
</feature>
<accession>A0A8J3H8H4</accession>
<dbReference type="AlphaFoldDB" id="A0A8J3H8H4"/>
<gene>
    <name evidence="2" type="ORF">GCM10010961_34150</name>
</gene>
<dbReference type="Proteomes" id="UP000611500">
    <property type="component" value="Unassembled WGS sequence"/>
</dbReference>
<reference evidence="2" key="1">
    <citation type="journal article" date="2014" name="Int. J. Syst. Evol. Microbiol.">
        <title>Complete genome sequence of Corynebacterium casei LMG S-19264T (=DSM 44701T), isolated from a smear-ripened cheese.</title>
        <authorList>
            <consortium name="US DOE Joint Genome Institute (JGI-PGF)"/>
            <person name="Walter F."/>
            <person name="Albersmeier A."/>
            <person name="Kalinowski J."/>
            <person name="Ruckert C."/>
        </authorList>
    </citation>
    <scope>NUCLEOTIDE SEQUENCE</scope>
    <source>
        <strain evidence="2">CGMCC 1.7081</strain>
    </source>
</reference>